<evidence type="ECO:0000259" key="2">
    <source>
        <dbReference type="Pfam" id="PF14372"/>
    </source>
</evidence>
<dbReference type="EMBL" id="JAZDWU010000012">
    <property type="protein sequence ID" value="KAK9983191.1"/>
    <property type="molecule type" value="Genomic_DNA"/>
</dbReference>
<dbReference type="GO" id="GO:0003677">
    <property type="term" value="F:DNA binding"/>
    <property type="evidence" value="ECO:0007669"/>
    <property type="project" value="InterPro"/>
</dbReference>
<gene>
    <name evidence="3" type="ORF">SO802_032716</name>
</gene>
<name>A0AAW2BB12_9ROSI</name>
<evidence type="ECO:0000256" key="1">
    <source>
        <dbReference type="SAM" id="MobiDB-lite"/>
    </source>
</evidence>
<proteinExistence type="predicted"/>
<feature type="compositionally biased region" description="Acidic residues" evidence="1">
    <location>
        <begin position="103"/>
        <end position="120"/>
    </location>
</feature>
<feature type="region of interest" description="Disordered" evidence="1">
    <location>
        <begin position="101"/>
        <end position="120"/>
    </location>
</feature>
<sequence>MISTVAESMLAKFNSYWANVDVVKAVAAILYPRYKMKLLEFYYPNNYGDNSDLEIEKIKNLCYDLIDKYGDVDESPVDNEGSSHMPTRSSTIPRDCTLQSILDDGEPNEEDESCVTVVDD</sequence>
<comment type="caution">
    <text evidence="3">The sequence shown here is derived from an EMBL/GenBank/DDBJ whole genome shotgun (WGS) entry which is preliminary data.</text>
</comment>
<dbReference type="InterPro" id="IPR025525">
    <property type="entry name" value="hAT-like_transposase_RNase-H"/>
</dbReference>
<organism evidence="3 4">
    <name type="scientific">Lithocarpus litseifolius</name>
    <dbReference type="NCBI Taxonomy" id="425828"/>
    <lineage>
        <taxon>Eukaryota</taxon>
        <taxon>Viridiplantae</taxon>
        <taxon>Streptophyta</taxon>
        <taxon>Embryophyta</taxon>
        <taxon>Tracheophyta</taxon>
        <taxon>Spermatophyta</taxon>
        <taxon>Magnoliopsida</taxon>
        <taxon>eudicotyledons</taxon>
        <taxon>Gunneridae</taxon>
        <taxon>Pentapetalae</taxon>
        <taxon>rosids</taxon>
        <taxon>fabids</taxon>
        <taxon>Fagales</taxon>
        <taxon>Fagaceae</taxon>
        <taxon>Lithocarpus</taxon>
    </lineage>
</organism>
<dbReference type="PANTHER" id="PTHR23272:SF187">
    <property type="entry name" value="AC9 TRANSPOSASE-RELATED"/>
    <property type="match status" value="1"/>
</dbReference>
<protein>
    <recommendedName>
        <fullName evidence="2">hAT-like transposase RNase-H fold domain-containing protein</fullName>
    </recommendedName>
</protein>
<reference evidence="3 4" key="1">
    <citation type="submission" date="2024-01" db="EMBL/GenBank/DDBJ databases">
        <title>A telomere-to-telomere, gap-free genome of sweet tea (Lithocarpus litseifolius).</title>
        <authorList>
            <person name="Zhou J."/>
        </authorList>
    </citation>
    <scope>NUCLEOTIDE SEQUENCE [LARGE SCALE GENOMIC DNA]</scope>
    <source>
        <strain evidence="3">Zhou-2022a</strain>
        <tissue evidence="3">Leaf</tissue>
    </source>
</reference>
<dbReference type="PANTHER" id="PTHR23272">
    <property type="entry name" value="BED FINGER-RELATED"/>
    <property type="match status" value="1"/>
</dbReference>
<dbReference type="Proteomes" id="UP001459277">
    <property type="component" value="Unassembled WGS sequence"/>
</dbReference>
<feature type="domain" description="hAT-like transposase RNase-H fold" evidence="2">
    <location>
        <begin position="2"/>
        <end position="69"/>
    </location>
</feature>
<dbReference type="Pfam" id="PF14372">
    <property type="entry name" value="hAT-like_RNase-H"/>
    <property type="match status" value="1"/>
</dbReference>
<dbReference type="AlphaFoldDB" id="A0AAW2BB12"/>
<keyword evidence="4" id="KW-1185">Reference proteome</keyword>
<evidence type="ECO:0000313" key="4">
    <source>
        <dbReference type="Proteomes" id="UP001459277"/>
    </source>
</evidence>
<evidence type="ECO:0000313" key="3">
    <source>
        <dbReference type="EMBL" id="KAK9983191.1"/>
    </source>
</evidence>
<accession>A0AAW2BB12</accession>